<name>K0RS50_THAOC</name>
<comment type="caution">
    <text evidence="2">The sequence shown here is derived from an EMBL/GenBank/DDBJ whole genome shotgun (WGS) entry which is preliminary data.</text>
</comment>
<dbReference type="EMBL" id="AGNL01041165">
    <property type="protein sequence ID" value="EJK51706.1"/>
    <property type="molecule type" value="Genomic_DNA"/>
</dbReference>
<sequence length="133" mass="14301">MESLGDRLNTMLLLETKSPPSSSKGPLIQIQMSDRNGNDTDEEDDCGPPDIEFDIEFGAPASSSYTAGASQQVDGGGVDPSSRREEMGTSLAEQMFLEGERAKQAREAEQTKGEQTTAKNATLVEEGVPEFVK</sequence>
<evidence type="ECO:0000313" key="2">
    <source>
        <dbReference type="EMBL" id="EJK51706.1"/>
    </source>
</evidence>
<accession>K0RS50</accession>
<feature type="compositionally biased region" description="Polar residues" evidence="1">
    <location>
        <begin position="18"/>
        <end position="35"/>
    </location>
</feature>
<keyword evidence="3" id="KW-1185">Reference proteome</keyword>
<proteinExistence type="predicted"/>
<feature type="region of interest" description="Disordered" evidence="1">
    <location>
        <begin position="100"/>
        <end position="133"/>
    </location>
</feature>
<evidence type="ECO:0000313" key="3">
    <source>
        <dbReference type="Proteomes" id="UP000266841"/>
    </source>
</evidence>
<feature type="compositionally biased region" description="Acidic residues" evidence="1">
    <location>
        <begin position="39"/>
        <end position="55"/>
    </location>
</feature>
<feature type="compositionally biased region" description="Polar residues" evidence="1">
    <location>
        <begin position="61"/>
        <end position="73"/>
    </location>
</feature>
<dbReference type="Proteomes" id="UP000266841">
    <property type="component" value="Unassembled WGS sequence"/>
</dbReference>
<dbReference type="eggNOG" id="ENOG502RVEZ">
    <property type="taxonomic scope" value="Eukaryota"/>
</dbReference>
<feature type="region of interest" description="Disordered" evidence="1">
    <location>
        <begin position="1"/>
        <end position="88"/>
    </location>
</feature>
<gene>
    <name evidence="2" type="ORF">THAOC_29099</name>
</gene>
<feature type="compositionally biased region" description="Basic and acidic residues" evidence="1">
    <location>
        <begin position="100"/>
        <end position="112"/>
    </location>
</feature>
<dbReference type="AlphaFoldDB" id="K0RS50"/>
<protein>
    <submittedName>
        <fullName evidence="2">Uncharacterized protein</fullName>
    </submittedName>
</protein>
<reference evidence="2 3" key="1">
    <citation type="journal article" date="2012" name="Genome Biol.">
        <title>Genome and low-iron response of an oceanic diatom adapted to chronic iron limitation.</title>
        <authorList>
            <person name="Lommer M."/>
            <person name="Specht M."/>
            <person name="Roy A.S."/>
            <person name="Kraemer L."/>
            <person name="Andreson R."/>
            <person name="Gutowska M.A."/>
            <person name="Wolf J."/>
            <person name="Bergner S.V."/>
            <person name="Schilhabel M.B."/>
            <person name="Klostermeier U.C."/>
            <person name="Beiko R.G."/>
            <person name="Rosenstiel P."/>
            <person name="Hippler M."/>
            <person name="Laroche J."/>
        </authorList>
    </citation>
    <scope>NUCLEOTIDE SEQUENCE [LARGE SCALE GENOMIC DNA]</scope>
    <source>
        <strain evidence="2 3">CCMP1005</strain>
    </source>
</reference>
<organism evidence="2 3">
    <name type="scientific">Thalassiosira oceanica</name>
    <name type="common">Marine diatom</name>
    <dbReference type="NCBI Taxonomy" id="159749"/>
    <lineage>
        <taxon>Eukaryota</taxon>
        <taxon>Sar</taxon>
        <taxon>Stramenopiles</taxon>
        <taxon>Ochrophyta</taxon>
        <taxon>Bacillariophyta</taxon>
        <taxon>Coscinodiscophyceae</taxon>
        <taxon>Thalassiosirophycidae</taxon>
        <taxon>Thalassiosirales</taxon>
        <taxon>Thalassiosiraceae</taxon>
        <taxon>Thalassiosira</taxon>
    </lineage>
</organism>
<evidence type="ECO:0000256" key="1">
    <source>
        <dbReference type="SAM" id="MobiDB-lite"/>
    </source>
</evidence>